<gene>
    <name evidence="2" type="ORF">AWB67_06437</name>
</gene>
<protein>
    <submittedName>
        <fullName evidence="2">Uncharacterized protein</fullName>
    </submittedName>
</protein>
<keyword evidence="1" id="KW-0812">Transmembrane</keyword>
<organism evidence="2 3">
    <name type="scientific">Caballeronia terrestris</name>
    <dbReference type="NCBI Taxonomy" id="1226301"/>
    <lineage>
        <taxon>Bacteria</taxon>
        <taxon>Pseudomonadati</taxon>
        <taxon>Pseudomonadota</taxon>
        <taxon>Betaproteobacteria</taxon>
        <taxon>Burkholderiales</taxon>
        <taxon>Burkholderiaceae</taxon>
        <taxon>Caballeronia</taxon>
    </lineage>
</organism>
<evidence type="ECO:0000313" key="3">
    <source>
        <dbReference type="Proteomes" id="UP000054925"/>
    </source>
</evidence>
<dbReference type="RefSeq" id="WP_125477762.1">
    <property type="nucleotide sequence ID" value="NZ_FCOL02000099.1"/>
</dbReference>
<keyword evidence="1" id="KW-1133">Transmembrane helix</keyword>
<dbReference type="EMBL" id="FCOL02000099">
    <property type="protein sequence ID" value="SAL83540.1"/>
    <property type="molecule type" value="Genomic_DNA"/>
</dbReference>
<evidence type="ECO:0000313" key="2">
    <source>
        <dbReference type="EMBL" id="SAL83540.1"/>
    </source>
</evidence>
<sequence length="86" mass="9511">MMVFQKFVKDGPTENDGESYCLIRVVDLLVFPSVFIFHAAAVWMLIKRNKLDLSSVGAALITMCAVVAIVFEIVITMNTITDGTLQ</sequence>
<dbReference type="Proteomes" id="UP000054925">
    <property type="component" value="Unassembled WGS sequence"/>
</dbReference>
<keyword evidence="1" id="KW-0472">Membrane</keyword>
<accession>A0A158KSG7</accession>
<dbReference type="AlphaFoldDB" id="A0A158KSG7"/>
<feature type="transmembrane region" description="Helical" evidence="1">
    <location>
        <begin position="58"/>
        <end position="80"/>
    </location>
</feature>
<name>A0A158KSG7_9BURK</name>
<reference evidence="2" key="1">
    <citation type="submission" date="2016-01" db="EMBL/GenBank/DDBJ databases">
        <authorList>
            <person name="Peeters C."/>
        </authorList>
    </citation>
    <scope>NUCLEOTIDE SEQUENCE [LARGE SCALE GENOMIC DNA]</scope>
    <source>
        <strain evidence="2">LMG 22937</strain>
    </source>
</reference>
<keyword evidence="3" id="KW-1185">Reference proteome</keyword>
<evidence type="ECO:0000256" key="1">
    <source>
        <dbReference type="SAM" id="Phobius"/>
    </source>
</evidence>
<proteinExistence type="predicted"/>
<feature type="transmembrane region" description="Helical" evidence="1">
    <location>
        <begin position="28"/>
        <end position="46"/>
    </location>
</feature>
<comment type="caution">
    <text evidence="2">The sequence shown here is derived from an EMBL/GenBank/DDBJ whole genome shotgun (WGS) entry which is preliminary data.</text>
</comment>